<reference evidence="1" key="2">
    <citation type="submission" date="2012-09" db="EMBL/GenBank/DDBJ databases">
        <title>The complete sequence of Psychroflexus torquis an extreme psychrophile from sea-ice that is stimulated by light.</title>
        <authorList>
            <person name="Feng S."/>
            <person name="Powell S.M."/>
            <person name="Bowman J.P."/>
        </authorList>
    </citation>
    <scope>NUCLEOTIDE SEQUENCE [LARGE SCALE GENOMIC DNA]</scope>
    <source>
        <strain evidence="1">ATCC 700755</strain>
    </source>
</reference>
<dbReference type="OrthoDB" id="2081174at2"/>
<name>K4ISR0_PSYTT</name>
<evidence type="ECO:0000313" key="1">
    <source>
        <dbReference type="EMBL" id="AFU68485.1"/>
    </source>
</evidence>
<dbReference type="eggNOG" id="ENOG502Z9MT">
    <property type="taxonomic scope" value="Bacteria"/>
</dbReference>
<accession>K4ISR0</accession>
<dbReference type="STRING" id="313595.P700755_001611"/>
<sequence length="365" mass="42193">MSKVVNNLKNIIGKSVKQKYLVIESDDWGSIRMPSLAALERLKSKGLSLEKGESKRYNNTDTLASKQDFEHLYDTLSKFKDNDGNSPVFTAVSVVANPDFDKIKENNFEKFEFEPFTTTLERYGQSNAISMWKQGIDENLFYPEFHGREHLNANVWLRQLQANDKATRLAFDEGCWAINTKTPYNINYQAAFDVEKVEDIQNQKEIISTGLDLFEQIHGYKSVFFVPPNGKFNNQLEEISAQKGIKFMGASKVQSESRGNNKFKKHFHWLGQKNKHGQIYLTRNAFFEPNAPNKDWHNDCLNNIYYAFKWNKPAVISSHRTNYIGSLIQNNREHGLKALEKLLKEVLKRWPEVRFVTSTQLGDAM</sequence>
<protein>
    <submittedName>
        <fullName evidence="1">Polysaccharide (De)acetylase</fullName>
    </submittedName>
</protein>
<dbReference type="Proteomes" id="UP000008514">
    <property type="component" value="Chromosome"/>
</dbReference>
<gene>
    <name evidence="1" type="ordered locus">P700755_001611</name>
</gene>
<reference evidence="1" key="1">
    <citation type="submission" date="2006-03" db="EMBL/GenBank/DDBJ databases">
        <authorList>
            <person name="Bowman J."/>
            <person name="Ferriera S."/>
            <person name="Johnson J."/>
            <person name="Kravitz S."/>
            <person name="Halpern A."/>
            <person name="Remington K."/>
            <person name="Beeson K."/>
            <person name="Tran B."/>
            <person name="Rogers Y.-H."/>
            <person name="Friedman R."/>
            <person name="Venter J.C."/>
        </authorList>
    </citation>
    <scope>NUCLEOTIDE SEQUENCE [LARGE SCALE GENOMIC DNA]</scope>
    <source>
        <strain evidence="1">ATCC 700755</strain>
    </source>
</reference>
<dbReference type="HOGENOM" id="CLU_726953_0_0_10"/>
<dbReference type="Gene3D" id="3.20.20.370">
    <property type="entry name" value="Glycoside hydrolase/deacetylase"/>
    <property type="match status" value="1"/>
</dbReference>
<proteinExistence type="predicted"/>
<dbReference type="GO" id="GO:0005975">
    <property type="term" value="P:carbohydrate metabolic process"/>
    <property type="evidence" value="ECO:0007669"/>
    <property type="project" value="InterPro"/>
</dbReference>
<dbReference type="RefSeq" id="WP_015024082.1">
    <property type="nucleotide sequence ID" value="NC_018721.1"/>
</dbReference>
<evidence type="ECO:0000313" key="2">
    <source>
        <dbReference type="Proteomes" id="UP000008514"/>
    </source>
</evidence>
<dbReference type="AlphaFoldDB" id="K4ISR0"/>
<dbReference type="InterPro" id="IPR011330">
    <property type="entry name" value="Glyco_hydro/deAcase_b/a-brl"/>
</dbReference>
<dbReference type="EMBL" id="CP003879">
    <property type="protein sequence ID" value="AFU68485.1"/>
    <property type="molecule type" value="Genomic_DNA"/>
</dbReference>
<keyword evidence="2" id="KW-1185">Reference proteome</keyword>
<dbReference type="SUPFAM" id="SSF88713">
    <property type="entry name" value="Glycoside hydrolase/deacetylase"/>
    <property type="match status" value="1"/>
</dbReference>
<dbReference type="KEGG" id="ptq:P700755_001611"/>
<organism evidence="1 2">
    <name type="scientific">Psychroflexus torquis (strain ATCC 700755 / CIP 106069 / ACAM 623)</name>
    <dbReference type="NCBI Taxonomy" id="313595"/>
    <lineage>
        <taxon>Bacteria</taxon>
        <taxon>Pseudomonadati</taxon>
        <taxon>Bacteroidota</taxon>
        <taxon>Flavobacteriia</taxon>
        <taxon>Flavobacteriales</taxon>
        <taxon>Flavobacteriaceae</taxon>
        <taxon>Psychroflexus</taxon>
    </lineage>
</organism>